<evidence type="ECO:0000313" key="6">
    <source>
        <dbReference type="Proteomes" id="UP000277294"/>
    </source>
</evidence>
<evidence type="ECO:0000256" key="4">
    <source>
        <dbReference type="PIRSR" id="PIRSR613078-2"/>
    </source>
</evidence>
<keyword evidence="1" id="KW-0324">Glycolysis</keyword>
<evidence type="ECO:0000256" key="3">
    <source>
        <dbReference type="PIRSR" id="PIRSR613078-1"/>
    </source>
</evidence>
<dbReference type="CDD" id="cd07067">
    <property type="entry name" value="HP_PGM_like"/>
    <property type="match status" value="1"/>
</dbReference>
<organism evidence="5 6">
    <name type="scientific">Pigmentiphaga humi</name>
    <dbReference type="NCBI Taxonomy" id="2478468"/>
    <lineage>
        <taxon>Bacteria</taxon>
        <taxon>Pseudomonadati</taxon>
        <taxon>Pseudomonadota</taxon>
        <taxon>Betaproteobacteria</taxon>
        <taxon>Burkholderiales</taxon>
        <taxon>Alcaligenaceae</taxon>
        <taxon>Pigmentiphaga</taxon>
    </lineage>
</organism>
<dbReference type="EC" id="3.1.3.3" evidence="5"/>
<dbReference type="EMBL" id="UWPJ01000014">
    <property type="protein sequence ID" value="VCU69421.1"/>
    <property type="molecule type" value="Genomic_DNA"/>
</dbReference>
<dbReference type="Pfam" id="PF00300">
    <property type="entry name" value="His_Phos_1"/>
    <property type="match status" value="1"/>
</dbReference>
<keyword evidence="6" id="KW-1185">Reference proteome</keyword>
<keyword evidence="2" id="KW-0413">Isomerase</keyword>
<protein>
    <submittedName>
        <fullName evidence="5">Phosphoserine phosphatase 1</fullName>
        <ecNumber evidence="5">3.1.3.3</ecNumber>
    </submittedName>
</protein>
<dbReference type="InterPro" id="IPR050275">
    <property type="entry name" value="PGM_Phosphatase"/>
</dbReference>
<dbReference type="AlphaFoldDB" id="A0A3P4B0P4"/>
<dbReference type="InterPro" id="IPR013078">
    <property type="entry name" value="His_Pase_superF_clade-1"/>
</dbReference>
<proteinExistence type="predicted"/>
<dbReference type="Proteomes" id="UP000277294">
    <property type="component" value="Unassembled WGS sequence"/>
</dbReference>
<evidence type="ECO:0000313" key="5">
    <source>
        <dbReference type="EMBL" id="VCU69421.1"/>
    </source>
</evidence>
<dbReference type="InterPro" id="IPR001345">
    <property type="entry name" value="PG/BPGM_mutase_AS"/>
</dbReference>
<dbReference type="InterPro" id="IPR029033">
    <property type="entry name" value="His_PPase_superfam"/>
</dbReference>
<dbReference type="GO" id="GO:0005737">
    <property type="term" value="C:cytoplasm"/>
    <property type="evidence" value="ECO:0007669"/>
    <property type="project" value="TreeGrafter"/>
</dbReference>
<name>A0A3P4B0P4_9BURK</name>
<dbReference type="Gene3D" id="3.40.50.1240">
    <property type="entry name" value="Phosphoglycerate mutase-like"/>
    <property type="match status" value="1"/>
</dbReference>
<feature type="binding site" evidence="4">
    <location>
        <begin position="84"/>
        <end position="87"/>
    </location>
    <ligand>
        <name>substrate</name>
    </ligand>
</feature>
<evidence type="ECO:0000256" key="2">
    <source>
        <dbReference type="ARBA" id="ARBA00023235"/>
    </source>
</evidence>
<dbReference type="PROSITE" id="PS00175">
    <property type="entry name" value="PG_MUTASE"/>
    <property type="match status" value="1"/>
</dbReference>
<feature type="active site" description="Tele-phosphohistidine intermediate" evidence="3">
    <location>
        <position position="9"/>
    </location>
</feature>
<feature type="active site" description="Proton donor/acceptor" evidence="3">
    <location>
        <position position="84"/>
    </location>
</feature>
<sequence length="217" mass="24226">MSELWLIRHGETAWNRLRRVQGTLDVGLNELGHSQARRVATRFGAGAETAHAVYSSDLVRAYDTARPTAAALGLDVRLDVSLRERRYGIFEGLNFDELAERFPRAAAAVREREPDYELDGGESLRQFHVRVVAALERIAAAHRGQRVLVFTHSGVLDTAYRHAQGMSLSAGRRHSVHNVSINRFVVEPQGWRVLNWGDVAHLDAMPVDAWEEPADAA</sequence>
<dbReference type="PANTHER" id="PTHR48100">
    <property type="entry name" value="BROAD-SPECIFICITY PHOSPHATASE YOR283W-RELATED"/>
    <property type="match status" value="1"/>
</dbReference>
<dbReference type="SUPFAM" id="SSF53254">
    <property type="entry name" value="Phosphoglycerate mutase-like"/>
    <property type="match status" value="1"/>
</dbReference>
<accession>A0A3P4B0P4</accession>
<feature type="binding site" evidence="4">
    <location>
        <begin position="8"/>
        <end position="15"/>
    </location>
    <ligand>
        <name>substrate</name>
    </ligand>
</feature>
<evidence type="ECO:0000256" key="1">
    <source>
        <dbReference type="ARBA" id="ARBA00023152"/>
    </source>
</evidence>
<dbReference type="SMART" id="SM00855">
    <property type="entry name" value="PGAM"/>
    <property type="match status" value="1"/>
</dbReference>
<dbReference type="RefSeq" id="WP_124078786.1">
    <property type="nucleotide sequence ID" value="NZ_UWPJ01000014.1"/>
</dbReference>
<gene>
    <name evidence="5" type="primary">pspA</name>
    <name evidence="5" type="ORF">PIGHUM_01483</name>
</gene>
<dbReference type="OrthoDB" id="9783269at2"/>
<feature type="binding site" evidence="4">
    <location>
        <position position="60"/>
    </location>
    <ligand>
        <name>substrate</name>
    </ligand>
</feature>
<dbReference type="GO" id="GO:0016791">
    <property type="term" value="F:phosphatase activity"/>
    <property type="evidence" value="ECO:0007669"/>
    <property type="project" value="TreeGrafter"/>
</dbReference>
<dbReference type="PANTHER" id="PTHR48100:SF1">
    <property type="entry name" value="HISTIDINE PHOSPHATASE FAMILY PROTEIN-RELATED"/>
    <property type="match status" value="1"/>
</dbReference>
<keyword evidence="5" id="KW-0378">Hydrolase</keyword>
<reference evidence="5 6" key="1">
    <citation type="submission" date="2018-10" db="EMBL/GenBank/DDBJ databases">
        <authorList>
            <person name="Criscuolo A."/>
        </authorList>
    </citation>
    <scope>NUCLEOTIDE SEQUENCE [LARGE SCALE GENOMIC DNA]</scope>
    <source>
        <strain evidence="5">DnA1</strain>
    </source>
</reference>